<reference evidence="3 4" key="1">
    <citation type="submission" date="2023-11" db="EMBL/GenBank/DDBJ databases">
        <title>Draft genome of Azohydromonas lata strain H1 (DSM1123), a polyhydroxyalkanoate producer.</title>
        <authorList>
            <person name="Traversa D."/>
            <person name="D'Addabbo P."/>
            <person name="Pazzani C."/>
            <person name="Manzari C."/>
            <person name="Chiara M."/>
            <person name="Scrascia M."/>
        </authorList>
    </citation>
    <scope>NUCLEOTIDE SEQUENCE [LARGE SCALE GENOMIC DNA]</scope>
    <source>
        <strain evidence="3 4">H1</strain>
    </source>
</reference>
<keyword evidence="2" id="KW-0472">Membrane</keyword>
<gene>
    <name evidence="3" type="ORF">SM757_10185</name>
</gene>
<comment type="caution">
    <text evidence="3">The sequence shown here is derived from an EMBL/GenBank/DDBJ whole genome shotgun (WGS) entry which is preliminary data.</text>
</comment>
<proteinExistence type="predicted"/>
<sequence length="246" mass="26334">MKNAWTALGALAAGAAAMYLTDPEQGARRRADLRQRFATATDDALDNLQSAGDQATDRLQGAAQDGRGLLRDILTRVQDLAEQGRLNSRQALNRVDDIARDARNESSNRWHEGYVPESRRSGGGGGLLLAVSGIVVGAAAIYLLKTESGRQRLAGVREQARQLKDQLGQQLTERKEQISQQLSQRKEQLAQRFGKHEDSATAGSEADDAAYSAPASRESTTTPALANGNRPATGSSSELQGGGGWH</sequence>
<dbReference type="Proteomes" id="UP001293718">
    <property type="component" value="Unassembled WGS sequence"/>
</dbReference>
<organism evidence="3 4">
    <name type="scientific">Azohydromonas lata</name>
    <dbReference type="NCBI Taxonomy" id="45677"/>
    <lineage>
        <taxon>Bacteria</taxon>
        <taxon>Pseudomonadati</taxon>
        <taxon>Pseudomonadota</taxon>
        <taxon>Betaproteobacteria</taxon>
        <taxon>Burkholderiales</taxon>
        <taxon>Sphaerotilaceae</taxon>
        <taxon>Azohydromonas</taxon>
    </lineage>
</organism>
<feature type="compositionally biased region" description="Polar residues" evidence="1">
    <location>
        <begin position="217"/>
        <end position="239"/>
    </location>
</feature>
<feature type="region of interest" description="Disordered" evidence="1">
    <location>
        <begin position="177"/>
        <end position="246"/>
    </location>
</feature>
<evidence type="ECO:0000256" key="2">
    <source>
        <dbReference type="SAM" id="Phobius"/>
    </source>
</evidence>
<feature type="transmembrane region" description="Helical" evidence="2">
    <location>
        <begin position="125"/>
        <end position="144"/>
    </location>
</feature>
<keyword evidence="2" id="KW-1133">Transmembrane helix</keyword>
<feature type="compositionally biased region" description="Basic and acidic residues" evidence="1">
    <location>
        <begin position="184"/>
        <end position="199"/>
    </location>
</feature>
<accession>A0ABU5IEJ2</accession>
<dbReference type="RefSeq" id="WP_322465372.1">
    <property type="nucleotide sequence ID" value="NZ_JAXOJX010000013.1"/>
</dbReference>
<protein>
    <submittedName>
        <fullName evidence="3">YtxH domain-containing protein</fullName>
    </submittedName>
</protein>
<evidence type="ECO:0000313" key="4">
    <source>
        <dbReference type="Proteomes" id="UP001293718"/>
    </source>
</evidence>
<dbReference type="EMBL" id="JAXOJX010000013">
    <property type="protein sequence ID" value="MDZ5456935.1"/>
    <property type="molecule type" value="Genomic_DNA"/>
</dbReference>
<keyword evidence="2" id="KW-0812">Transmembrane</keyword>
<name>A0ABU5IEJ2_9BURK</name>
<keyword evidence="4" id="KW-1185">Reference proteome</keyword>
<evidence type="ECO:0000313" key="3">
    <source>
        <dbReference type="EMBL" id="MDZ5456935.1"/>
    </source>
</evidence>
<evidence type="ECO:0000256" key="1">
    <source>
        <dbReference type="SAM" id="MobiDB-lite"/>
    </source>
</evidence>